<dbReference type="AlphaFoldDB" id="A0AAN7Z729"/>
<evidence type="ECO:0000256" key="1">
    <source>
        <dbReference type="SAM" id="Phobius"/>
    </source>
</evidence>
<dbReference type="EMBL" id="JAWHQM010000026">
    <property type="protein sequence ID" value="KAK5632762.1"/>
    <property type="molecule type" value="Genomic_DNA"/>
</dbReference>
<comment type="caution">
    <text evidence="2">The sequence shown here is derived from an EMBL/GenBank/DDBJ whole genome shotgun (WGS) entry which is preliminary data.</text>
</comment>
<name>A0AAN7Z729_9PEZI</name>
<evidence type="ECO:0000313" key="3">
    <source>
        <dbReference type="Proteomes" id="UP001305414"/>
    </source>
</evidence>
<protein>
    <submittedName>
        <fullName evidence="2">Uncharacterized protein</fullName>
    </submittedName>
</protein>
<keyword evidence="1" id="KW-0472">Membrane</keyword>
<keyword evidence="1" id="KW-0812">Transmembrane</keyword>
<gene>
    <name evidence="2" type="ORF">RRF57_008476</name>
</gene>
<sequence length="74" mass="8347">MTWYMNASDWPPPDPIIPFVSKYEVASVVTTTVGFAFGMIYLAWYIFSATVIAVILVDMAEALLGEPRQQEEQE</sequence>
<evidence type="ECO:0000313" key="2">
    <source>
        <dbReference type="EMBL" id="KAK5632762.1"/>
    </source>
</evidence>
<feature type="transmembrane region" description="Helical" evidence="1">
    <location>
        <begin position="35"/>
        <end position="57"/>
    </location>
</feature>
<proteinExistence type="predicted"/>
<dbReference type="Proteomes" id="UP001305414">
    <property type="component" value="Unassembled WGS sequence"/>
</dbReference>
<keyword evidence="1" id="KW-1133">Transmembrane helix</keyword>
<reference evidence="2 3" key="1">
    <citation type="submission" date="2023-10" db="EMBL/GenBank/DDBJ databases">
        <title>Draft genome sequence of Xylaria bambusicola isolate GMP-LS, the root and basal stem rot pathogen of sugarcane in Indonesia.</title>
        <authorList>
            <person name="Selvaraj P."/>
            <person name="Muralishankar V."/>
            <person name="Muruganantham S."/>
            <person name="Sp S."/>
            <person name="Haryani S."/>
            <person name="Lau K.J.X."/>
            <person name="Naqvi N.I."/>
        </authorList>
    </citation>
    <scope>NUCLEOTIDE SEQUENCE [LARGE SCALE GENOMIC DNA]</scope>
    <source>
        <strain evidence="2">GMP-LS</strain>
    </source>
</reference>
<organism evidence="2 3">
    <name type="scientific">Xylaria bambusicola</name>
    <dbReference type="NCBI Taxonomy" id="326684"/>
    <lineage>
        <taxon>Eukaryota</taxon>
        <taxon>Fungi</taxon>
        <taxon>Dikarya</taxon>
        <taxon>Ascomycota</taxon>
        <taxon>Pezizomycotina</taxon>
        <taxon>Sordariomycetes</taxon>
        <taxon>Xylariomycetidae</taxon>
        <taxon>Xylariales</taxon>
        <taxon>Xylariaceae</taxon>
        <taxon>Xylaria</taxon>
    </lineage>
</organism>
<accession>A0AAN7Z729</accession>
<keyword evidence="3" id="KW-1185">Reference proteome</keyword>